<evidence type="ECO:0000313" key="1">
    <source>
        <dbReference type="EMBL" id="CDW44595.1"/>
    </source>
</evidence>
<sequence>GGIRKSVPGLIQQIQNCPLNSLRCSELFKFINTSNISCHYGKKTENEPGKPDNLKNVW</sequence>
<dbReference type="EMBL" id="HACA01027234">
    <property type="protein sequence ID" value="CDW44595.1"/>
    <property type="molecule type" value="Transcribed_RNA"/>
</dbReference>
<accession>A0A0K2V2Q6</accession>
<feature type="non-terminal residue" evidence="1">
    <location>
        <position position="1"/>
    </location>
</feature>
<proteinExistence type="predicted"/>
<organism evidence="1">
    <name type="scientific">Lepeophtheirus salmonis</name>
    <name type="common">Salmon louse</name>
    <name type="synonym">Caligus salmonis</name>
    <dbReference type="NCBI Taxonomy" id="72036"/>
    <lineage>
        <taxon>Eukaryota</taxon>
        <taxon>Metazoa</taxon>
        <taxon>Ecdysozoa</taxon>
        <taxon>Arthropoda</taxon>
        <taxon>Crustacea</taxon>
        <taxon>Multicrustacea</taxon>
        <taxon>Hexanauplia</taxon>
        <taxon>Copepoda</taxon>
        <taxon>Siphonostomatoida</taxon>
        <taxon>Caligidae</taxon>
        <taxon>Lepeophtheirus</taxon>
    </lineage>
</organism>
<name>A0A0K2V2Q6_LEPSM</name>
<reference evidence="1" key="1">
    <citation type="submission" date="2014-05" db="EMBL/GenBank/DDBJ databases">
        <authorList>
            <person name="Chronopoulou M."/>
        </authorList>
    </citation>
    <scope>NUCLEOTIDE SEQUENCE</scope>
    <source>
        <tissue evidence="1">Whole organism</tissue>
    </source>
</reference>
<protein>
    <submittedName>
        <fullName evidence="1">Uncharacterized protein</fullName>
    </submittedName>
</protein>
<dbReference type="AlphaFoldDB" id="A0A0K2V2Q6"/>